<gene>
    <name evidence="2" type="ORF">ISO4_03051</name>
</gene>
<evidence type="ECO:0000256" key="1">
    <source>
        <dbReference type="SAM" id="MobiDB-lite"/>
    </source>
</evidence>
<proteinExistence type="predicted"/>
<evidence type="ECO:0000313" key="2">
    <source>
        <dbReference type="EMBL" id="MBF5054449.1"/>
    </source>
</evidence>
<protein>
    <recommendedName>
        <fullName evidence="4">Lipoprotein</fullName>
    </recommendedName>
</protein>
<keyword evidence="3" id="KW-1185">Reference proteome</keyword>
<comment type="caution">
    <text evidence="2">The sequence shown here is derived from an EMBL/GenBank/DDBJ whole genome shotgun (WGS) entry which is preliminary data.</text>
</comment>
<name>A0ABS0AJZ9_9GAMM</name>
<organism evidence="2 3">
    <name type="scientific">Alloalcanivorax venustensis ISO4</name>
    <dbReference type="NCBI Taxonomy" id="1177184"/>
    <lineage>
        <taxon>Bacteria</taxon>
        <taxon>Pseudomonadati</taxon>
        <taxon>Pseudomonadota</taxon>
        <taxon>Gammaproteobacteria</taxon>
        <taxon>Oceanospirillales</taxon>
        <taxon>Alcanivoracaceae</taxon>
        <taxon>Alloalcanivorax</taxon>
    </lineage>
</organism>
<feature type="compositionally biased region" description="Basic and acidic residues" evidence="1">
    <location>
        <begin position="179"/>
        <end position="195"/>
    </location>
</feature>
<accession>A0ABS0AJZ9</accession>
<reference evidence="2 3" key="1">
    <citation type="submission" date="2012-09" db="EMBL/GenBank/DDBJ databases">
        <title>Genome Sequence of alkane-degrading Bacterium Alcanivorax venustensis ISO4.</title>
        <authorList>
            <person name="Lai Q."/>
            <person name="Shao Z."/>
        </authorList>
    </citation>
    <scope>NUCLEOTIDE SEQUENCE [LARGE SCALE GENOMIC DNA]</scope>
    <source>
        <strain evidence="2 3">ISO4</strain>
    </source>
</reference>
<evidence type="ECO:0000313" key="3">
    <source>
        <dbReference type="Proteomes" id="UP000644441"/>
    </source>
</evidence>
<dbReference type="RefSeq" id="WP_194856791.1">
    <property type="nucleotide sequence ID" value="NZ_ARXR01000045.1"/>
</dbReference>
<dbReference type="EMBL" id="ARXR01000045">
    <property type="protein sequence ID" value="MBF5054449.1"/>
    <property type="molecule type" value="Genomic_DNA"/>
</dbReference>
<sequence>MDADFSTQALQYQTTALRNTRLAQDASLVPWAGNAESLKATAVAQLHRIAGFSPGGGFSAGGWEYQFLYNTLYTLEAPQHDGQDLYQLVLTWDATLVVRYRAAEAQSQESLLEAAFGVGAQAFRSRWRSAANVLFDQAGYGAAVGGQTLEDALIMKPPRSKPLYQQDEPLHPGVTPAQEVRRPNGPEAGPVDRTH</sequence>
<evidence type="ECO:0008006" key="4">
    <source>
        <dbReference type="Google" id="ProtNLM"/>
    </source>
</evidence>
<feature type="region of interest" description="Disordered" evidence="1">
    <location>
        <begin position="157"/>
        <end position="195"/>
    </location>
</feature>
<dbReference type="Proteomes" id="UP000644441">
    <property type="component" value="Unassembled WGS sequence"/>
</dbReference>